<name>A0A6L0XQV8_LEIIN</name>
<sequence>MMEARHVVSATPALQQVLQCCGTPILDMLGRAEAADPTVACSSLRRERLTAIRSFDALFFHLCGAKGVLERESYVEQLAYDRIEYGLAEDGPRAFRQLLVDAGGYFVNRSLCPDVWTLHACQLMRLYLGASLHVLDQMHWHAMTGAHEREHLRSGDESVLSWMCHESAASPRMALQGGVLPGMSGCIYWNGQPSFFPFFFRCW</sequence>
<proteinExistence type="predicted"/>
<organism evidence="1 2">
    <name type="scientific">Leishmania infantum</name>
    <dbReference type="NCBI Taxonomy" id="5671"/>
    <lineage>
        <taxon>Eukaryota</taxon>
        <taxon>Discoba</taxon>
        <taxon>Euglenozoa</taxon>
        <taxon>Kinetoplastea</taxon>
        <taxon>Metakinetoplastina</taxon>
        <taxon>Trypanosomatida</taxon>
        <taxon>Trypanosomatidae</taxon>
        <taxon>Leishmaniinae</taxon>
        <taxon>Leishmania</taxon>
    </lineage>
</organism>
<gene>
    <name evidence="1" type="ORF">LINF_310022200</name>
</gene>
<dbReference type="EMBL" id="LR812964">
    <property type="protein sequence ID" value="CAC9519324.1"/>
    <property type="molecule type" value="Genomic_DNA"/>
</dbReference>
<dbReference type="AlphaFoldDB" id="A0A6L0XQV8"/>
<dbReference type="Proteomes" id="UP000255414">
    <property type="component" value="Chromosome 31"/>
</dbReference>
<protein>
    <submittedName>
        <fullName evidence="1">Hypothetical_protein</fullName>
    </submittedName>
</protein>
<evidence type="ECO:0000313" key="2">
    <source>
        <dbReference type="Proteomes" id="UP000255414"/>
    </source>
</evidence>
<evidence type="ECO:0000313" key="1">
    <source>
        <dbReference type="EMBL" id="CAC9519324.1"/>
    </source>
</evidence>
<reference evidence="1" key="1">
    <citation type="submission" date="2020-06" db="EMBL/GenBank/DDBJ databases">
        <authorList>
            <person name="Gonzalez-de la Fuente S."/>
            <person name="Peiro-Pastor R."/>
            <person name="Rastrojo A."/>
            <person name="Moreno J."/>
            <person name="Carrasco-Ramiro F."/>
            <person name="Requena JM."/>
            <person name="Aguado B."/>
        </authorList>
    </citation>
    <scope>NUCLEOTIDE SEQUENCE</scope>
</reference>
<accession>A0A6L0XQV8</accession>
<dbReference type="VEuPathDB" id="TriTrypDB:LINF_310022200"/>